<proteinExistence type="predicted"/>
<keyword evidence="1" id="KW-0812">Transmembrane</keyword>
<evidence type="ECO:0000313" key="3">
    <source>
        <dbReference type="Proteomes" id="UP001362999"/>
    </source>
</evidence>
<protein>
    <submittedName>
        <fullName evidence="2">Uncharacterized protein</fullName>
    </submittedName>
</protein>
<keyword evidence="1" id="KW-1133">Transmembrane helix</keyword>
<keyword evidence="3" id="KW-1185">Reference proteome</keyword>
<evidence type="ECO:0000313" key="2">
    <source>
        <dbReference type="EMBL" id="KAK7046485.1"/>
    </source>
</evidence>
<comment type="caution">
    <text evidence="2">The sequence shown here is derived from an EMBL/GenBank/DDBJ whole genome shotgun (WGS) entry which is preliminary data.</text>
</comment>
<feature type="transmembrane region" description="Helical" evidence="1">
    <location>
        <begin position="12"/>
        <end position="32"/>
    </location>
</feature>
<dbReference type="AlphaFoldDB" id="A0AAW0D218"/>
<feature type="transmembrane region" description="Helical" evidence="1">
    <location>
        <begin position="67"/>
        <end position="88"/>
    </location>
</feature>
<organism evidence="2 3">
    <name type="scientific">Favolaschia claudopus</name>
    <dbReference type="NCBI Taxonomy" id="2862362"/>
    <lineage>
        <taxon>Eukaryota</taxon>
        <taxon>Fungi</taxon>
        <taxon>Dikarya</taxon>
        <taxon>Basidiomycota</taxon>
        <taxon>Agaricomycotina</taxon>
        <taxon>Agaricomycetes</taxon>
        <taxon>Agaricomycetidae</taxon>
        <taxon>Agaricales</taxon>
        <taxon>Marasmiineae</taxon>
        <taxon>Mycenaceae</taxon>
        <taxon>Favolaschia</taxon>
    </lineage>
</organism>
<reference evidence="2 3" key="1">
    <citation type="journal article" date="2024" name="J Genomics">
        <title>Draft genome sequencing and assembly of Favolaschia claudopus CIRM-BRFM 2984 isolated from oak limbs.</title>
        <authorList>
            <person name="Navarro D."/>
            <person name="Drula E."/>
            <person name="Chaduli D."/>
            <person name="Cazenave R."/>
            <person name="Ahrendt S."/>
            <person name="Wang J."/>
            <person name="Lipzen A."/>
            <person name="Daum C."/>
            <person name="Barry K."/>
            <person name="Grigoriev I.V."/>
            <person name="Favel A."/>
            <person name="Rosso M.N."/>
            <person name="Martin F."/>
        </authorList>
    </citation>
    <scope>NUCLEOTIDE SEQUENCE [LARGE SCALE GENOMIC DNA]</scope>
    <source>
        <strain evidence="2 3">CIRM-BRFM 2984</strain>
    </source>
</reference>
<evidence type="ECO:0000256" key="1">
    <source>
        <dbReference type="SAM" id="Phobius"/>
    </source>
</evidence>
<dbReference type="Proteomes" id="UP001362999">
    <property type="component" value="Unassembled WGS sequence"/>
</dbReference>
<gene>
    <name evidence="2" type="ORF">R3P38DRAFT_72632</name>
</gene>
<dbReference type="EMBL" id="JAWWNJ010000010">
    <property type="protein sequence ID" value="KAK7046485.1"/>
    <property type="molecule type" value="Genomic_DNA"/>
</dbReference>
<name>A0AAW0D218_9AGAR</name>
<sequence>MSAIPASRLAREFTICVILSFFIVLGLIHGLLHFLHAGVASGIVVLHSPFAKHLVGPAIQLSQIAQLHGYLLAVFKVTMACSALIFAVRELVSGVGLWTGWWDLDSAETPSEGLDELEAGLSVVDAKNATIVWTEEKLSDLSQTHFPHPYPNNTAIF</sequence>
<accession>A0AAW0D218</accession>
<keyword evidence="1" id="KW-0472">Membrane</keyword>